<protein>
    <submittedName>
        <fullName evidence="2">Uncharacterized protein</fullName>
    </submittedName>
</protein>
<evidence type="ECO:0000313" key="3">
    <source>
        <dbReference type="Proteomes" id="UP000789595"/>
    </source>
</evidence>
<name>A0A8J2WGY8_9STRA</name>
<proteinExistence type="predicted"/>
<comment type="caution">
    <text evidence="2">The sequence shown here is derived from an EMBL/GenBank/DDBJ whole genome shotgun (WGS) entry which is preliminary data.</text>
</comment>
<organism evidence="2 3">
    <name type="scientific">Pelagomonas calceolata</name>
    <dbReference type="NCBI Taxonomy" id="35677"/>
    <lineage>
        <taxon>Eukaryota</taxon>
        <taxon>Sar</taxon>
        <taxon>Stramenopiles</taxon>
        <taxon>Ochrophyta</taxon>
        <taxon>Pelagophyceae</taxon>
        <taxon>Pelagomonadales</taxon>
        <taxon>Pelagomonadaceae</taxon>
        <taxon>Pelagomonas</taxon>
    </lineage>
</organism>
<dbReference type="InterPro" id="IPR023214">
    <property type="entry name" value="HAD_sf"/>
</dbReference>
<gene>
    <name evidence="2" type="ORF">PECAL_2P11030</name>
</gene>
<reference evidence="2" key="1">
    <citation type="submission" date="2021-11" db="EMBL/GenBank/DDBJ databases">
        <authorList>
            <consortium name="Genoscope - CEA"/>
            <person name="William W."/>
        </authorList>
    </citation>
    <scope>NUCLEOTIDE SEQUENCE</scope>
</reference>
<feature type="region of interest" description="Disordered" evidence="1">
    <location>
        <begin position="281"/>
        <end position="321"/>
    </location>
</feature>
<dbReference type="SUPFAM" id="SSF56784">
    <property type="entry name" value="HAD-like"/>
    <property type="match status" value="1"/>
</dbReference>
<sequence length="779" mass="79576">MELPRLSGSGGLAAAVSAALESGAASRTLLVFDFDRTLTNGISRPGDEIVKVVRGGEATVAALRRAHDAGAGLFIVTARRPARLSVEQIFASLDNAQAALSPFFPRGDCAEFRFNDIPMARGGSVYASGYEKAAALAHIVSAQKRAGLRVFFFDDSVVNSYVVATSAAQHMAGGALAPAVAELTSYWWDSYAEEMGPGPTMGPSPLGTADSNYPDHLRHMLRAYGVTAAERDARIAAYRAAGHVRPSVARGVGAERARVEAASQASRAKMSGLAETLGARFARGPRPPPAPGAARAPAKGGGLGALLGARRPPPPRASAGVAGGWRAQAAAQKARAAAAAALFGGRSAASLPPGPLSAPRWETAFQVGRPAEGTTGGLAFIATLAGAFAVKAADDVAEEFVGTRFLRAAGAPVPGARVVFPADAEHASILAAVEAVAKQYSRRGDAEGAQAVMVHVLVGLRKYDGPLLLLELVPAARALDDIGASAALLLEPAAGSRARARLEAMGRVWIVDAALHFHDRFASRLSCAGYDAAAAAYAEGAAADGVTGNLGNILLTDAPPGVAAVDSHVKLVRGAASDAAALAAARAEARARLRTELGELLAEARDAAERGALATAPSRSLGWLRVTVESSTGHSLSDGALATARLGALRGVAGVPGAVAWARSELAAARRGDVGDADWQAALARIDEEALVAVGRIFEGLLAEHAGLMATLPPPPAVPAVVASGGAAVAEPALLAESELMAAEPRLWAALSSELRNALLDERVRGVPAGPHSVQWPGW</sequence>
<dbReference type="Gene3D" id="3.30.1010.10">
    <property type="entry name" value="Phosphatidylinositol 3-kinase Catalytic Subunit, Chain A, domain 4"/>
    <property type="match status" value="1"/>
</dbReference>
<dbReference type="AlphaFoldDB" id="A0A8J2WGY8"/>
<evidence type="ECO:0000313" key="2">
    <source>
        <dbReference type="EMBL" id="CAH0368055.1"/>
    </source>
</evidence>
<dbReference type="InterPro" id="IPR036412">
    <property type="entry name" value="HAD-like_sf"/>
</dbReference>
<keyword evidence="3" id="KW-1185">Reference proteome</keyword>
<dbReference type="OrthoDB" id="196613at2759"/>
<dbReference type="EMBL" id="CAKKNE010000002">
    <property type="protein sequence ID" value="CAH0368055.1"/>
    <property type="molecule type" value="Genomic_DNA"/>
</dbReference>
<dbReference type="Proteomes" id="UP000789595">
    <property type="component" value="Unassembled WGS sequence"/>
</dbReference>
<evidence type="ECO:0000256" key="1">
    <source>
        <dbReference type="SAM" id="MobiDB-lite"/>
    </source>
</evidence>
<dbReference type="Gene3D" id="3.40.50.1000">
    <property type="entry name" value="HAD superfamily/HAD-like"/>
    <property type="match status" value="1"/>
</dbReference>
<accession>A0A8J2WGY8</accession>